<dbReference type="GO" id="GO:0005506">
    <property type="term" value="F:iron ion binding"/>
    <property type="evidence" value="ECO:0007669"/>
    <property type="project" value="InterPro"/>
</dbReference>
<dbReference type="Pfam" id="PF00355">
    <property type="entry name" value="Rieske"/>
    <property type="match status" value="1"/>
</dbReference>
<organism evidence="9 10">
    <name type="scientific">Pleionea litopenaei</name>
    <dbReference type="NCBI Taxonomy" id="3070815"/>
    <lineage>
        <taxon>Bacteria</taxon>
        <taxon>Pseudomonadati</taxon>
        <taxon>Pseudomonadota</taxon>
        <taxon>Gammaproteobacteria</taxon>
        <taxon>Oceanospirillales</taxon>
        <taxon>Pleioneaceae</taxon>
        <taxon>Pleionea</taxon>
    </lineage>
</organism>
<dbReference type="GO" id="GO:0051537">
    <property type="term" value="F:2 iron, 2 sulfur cluster binding"/>
    <property type="evidence" value="ECO:0007669"/>
    <property type="project" value="UniProtKB-KW"/>
</dbReference>
<keyword evidence="3" id="KW-0479">Metal-binding</keyword>
<dbReference type="CDD" id="cd03469">
    <property type="entry name" value="Rieske_RO_Alpha_N"/>
    <property type="match status" value="1"/>
</dbReference>
<feature type="domain" description="Rieske" evidence="8">
    <location>
        <begin position="45"/>
        <end position="152"/>
    </location>
</feature>
<dbReference type="Gene3D" id="3.90.380.10">
    <property type="entry name" value="Naphthalene 1,2-dioxygenase Alpha Subunit, Chain A, domain 1"/>
    <property type="match status" value="2"/>
</dbReference>
<dbReference type="RefSeq" id="WP_309201943.1">
    <property type="nucleotide sequence ID" value="NZ_CP133548.1"/>
</dbReference>
<dbReference type="Gene3D" id="2.102.10.10">
    <property type="entry name" value="Rieske [2Fe-2S] iron-sulphur domain"/>
    <property type="match status" value="1"/>
</dbReference>
<dbReference type="SUPFAM" id="SSF55961">
    <property type="entry name" value="Bet v1-like"/>
    <property type="match status" value="1"/>
</dbReference>
<dbReference type="PRINTS" id="PR00090">
    <property type="entry name" value="RNGDIOXGNASE"/>
</dbReference>
<evidence type="ECO:0000313" key="10">
    <source>
        <dbReference type="Proteomes" id="UP001239782"/>
    </source>
</evidence>
<dbReference type="InterPro" id="IPR001663">
    <property type="entry name" value="Rng_hydr_dOase-A"/>
</dbReference>
<dbReference type="InterPro" id="IPR015881">
    <property type="entry name" value="ARHD_Rieske_2Fe_2S"/>
</dbReference>
<dbReference type="KEGG" id="plei:Q9312_16380"/>
<keyword evidence="10" id="KW-1185">Reference proteome</keyword>
<dbReference type="GO" id="GO:0051213">
    <property type="term" value="F:dioxygenase activity"/>
    <property type="evidence" value="ECO:0007669"/>
    <property type="project" value="UniProtKB-KW"/>
</dbReference>
<sequence>MNQSYHWQPYFEATELEQAITLPAELYVSEQAHQLDRQAIFTRSWQCVGHVSELANNGDVITAEVANKPIVILRDHEGQLRAYYNVCKHRAGPLVLQKGNVKVLSCKYHGWTYKLDGQLRTAPEMQSTPNFELCDVHLDSVNVDTWQGYLFVNLSNSPIELAKVFENIVEKIAPINLLKMQFHHRDVYDVSCNWKVYMDNYLEGYHLPHVHPGLNKLLDYKSYTTELSPWYSYQFSPLESDDNFYGDGAAHYFCVYPNLMLNILPGRCQVNIIVPSEKNQCKVIFDYYYSDLESSSTKKMIQQDLSFSDEVQDEDIAICEHVQKGLESGSYHQGRLCVKRESGVWHFQELLRRAYREVSEL</sequence>
<name>A0AA51X667_9GAMM</name>
<dbReference type="EMBL" id="CP133548">
    <property type="protein sequence ID" value="WMS86798.1"/>
    <property type="molecule type" value="Genomic_DNA"/>
</dbReference>
<gene>
    <name evidence="9" type="ORF">Q9312_16380</name>
</gene>
<comment type="cofactor">
    <cofactor evidence="1">
        <name>Fe cation</name>
        <dbReference type="ChEBI" id="CHEBI:24875"/>
    </cofactor>
</comment>
<reference evidence="9 10" key="1">
    <citation type="submission" date="2023-08" db="EMBL/GenBank/DDBJ databases">
        <title>Pleionea litopenaei sp. nov., isolated from stomach of juvenile Litopenaeus vannamei.</title>
        <authorList>
            <person name="Rho A.M."/>
            <person name="Hwang C.Y."/>
        </authorList>
    </citation>
    <scope>NUCLEOTIDE SEQUENCE [LARGE SCALE GENOMIC DNA]</scope>
    <source>
        <strain evidence="9 10">HL-JVS1</strain>
    </source>
</reference>
<dbReference type="SUPFAM" id="SSF50022">
    <property type="entry name" value="ISP domain"/>
    <property type="match status" value="1"/>
</dbReference>
<dbReference type="PANTHER" id="PTHR43756:SF5">
    <property type="entry name" value="CHOLINE MONOOXYGENASE, CHLOROPLASTIC"/>
    <property type="match status" value="1"/>
</dbReference>
<dbReference type="PROSITE" id="PS51296">
    <property type="entry name" value="RIESKE"/>
    <property type="match status" value="1"/>
</dbReference>
<evidence type="ECO:0000256" key="3">
    <source>
        <dbReference type="ARBA" id="ARBA00022723"/>
    </source>
</evidence>
<dbReference type="PANTHER" id="PTHR43756">
    <property type="entry name" value="CHOLINE MONOOXYGENASE, CHLOROPLASTIC"/>
    <property type="match status" value="1"/>
</dbReference>
<keyword evidence="9" id="KW-0223">Dioxygenase</keyword>
<evidence type="ECO:0000256" key="7">
    <source>
        <dbReference type="ARBA" id="ARBA00023027"/>
    </source>
</evidence>
<accession>A0AA51X667</accession>
<evidence type="ECO:0000256" key="6">
    <source>
        <dbReference type="ARBA" id="ARBA00023014"/>
    </source>
</evidence>
<protein>
    <submittedName>
        <fullName evidence="9">Aromatic ring-hydroxylating dioxygenase subunit alpha</fullName>
    </submittedName>
</protein>
<evidence type="ECO:0000256" key="1">
    <source>
        <dbReference type="ARBA" id="ARBA00001962"/>
    </source>
</evidence>
<evidence type="ECO:0000256" key="5">
    <source>
        <dbReference type="ARBA" id="ARBA00023004"/>
    </source>
</evidence>
<dbReference type="Pfam" id="PF00848">
    <property type="entry name" value="Ring_hydroxyl_A"/>
    <property type="match status" value="1"/>
</dbReference>
<evidence type="ECO:0000256" key="2">
    <source>
        <dbReference type="ARBA" id="ARBA00022714"/>
    </source>
</evidence>
<keyword evidence="2" id="KW-0001">2Fe-2S</keyword>
<evidence type="ECO:0000259" key="8">
    <source>
        <dbReference type="PROSITE" id="PS51296"/>
    </source>
</evidence>
<proteinExistence type="predicted"/>
<dbReference type="InterPro" id="IPR036922">
    <property type="entry name" value="Rieske_2Fe-2S_sf"/>
</dbReference>
<evidence type="ECO:0000313" key="9">
    <source>
        <dbReference type="EMBL" id="WMS86798.1"/>
    </source>
</evidence>
<dbReference type="InterPro" id="IPR015879">
    <property type="entry name" value="Ring_hydroxy_dOase_asu_C_dom"/>
</dbReference>
<keyword evidence="7" id="KW-0520">NAD</keyword>
<dbReference type="Proteomes" id="UP001239782">
    <property type="component" value="Chromosome"/>
</dbReference>
<keyword evidence="4" id="KW-0560">Oxidoreductase</keyword>
<keyword evidence="6" id="KW-0411">Iron-sulfur</keyword>
<evidence type="ECO:0000256" key="4">
    <source>
        <dbReference type="ARBA" id="ARBA00023002"/>
    </source>
</evidence>
<dbReference type="PROSITE" id="PS00570">
    <property type="entry name" value="RING_HYDROXYL_ALPHA"/>
    <property type="match status" value="1"/>
</dbReference>
<keyword evidence="5" id="KW-0408">Iron</keyword>
<dbReference type="AlphaFoldDB" id="A0AA51X667"/>
<dbReference type="InterPro" id="IPR017941">
    <property type="entry name" value="Rieske_2Fe-2S"/>
</dbReference>